<sequence length="117" mass="12924">MSLHFSGPESRHWTRLSCGSAGILLTPAGERPVTMVDASRGGYKLRFDPDPDILAALSPQPRDLHVLSLDDRRFASSVLWVRGDLAGCRFQLHLSLDDIALLMTKEFRLQPGEVVPA</sequence>
<evidence type="ECO:0000313" key="2">
    <source>
        <dbReference type="EMBL" id="MFD2235040.1"/>
    </source>
</evidence>
<dbReference type="Proteomes" id="UP001597296">
    <property type="component" value="Unassembled WGS sequence"/>
</dbReference>
<proteinExistence type="predicted"/>
<accession>A0ABW5CCR5</accession>
<evidence type="ECO:0000259" key="1">
    <source>
        <dbReference type="Pfam" id="PF07238"/>
    </source>
</evidence>
<gene>
    <name evidence="2" type="ORF">ACFSNB_14595</name>
</gene>
<dbReference type="Pfam" id="PF07238">
    <property type="entry name" value="PilZ"/>
    <property type="match status" value="1"/>
</dbReference>
<organism evidence="2 3">
    <name type="scientific">Phaeospirillum tilakii</name>
    <dbReference type="NCBI Taxonomy" id="741673"/>
    <lineage>
        <taxon>Bacteria</taxon>
        <taxon>Pseudomonadati</taxon>
        <taxon>Pseudomonadota</taxon>
        <taxon>Alphaproteobacteria</taxon>
        <taxon>Rhodospirillales</taxon>
        <taxon>Rhodospirillaceae</taxon>
        <taxon>Phaeospirillum</taxon>
    </lineage>
</organism>
<feature type="domain" description="PilZ" evidence="1">
    <location>
        <begin position="11"/>
        <end position="102"/>
    </location>
</feature>
<protein>
    <submittedName>
        <fullName evidence="2">PilZ domain-containing protein</fullName>
    </submittedName>
</protein>
<dbReference type="SUPFAM" id="SSF141371">
    <property type="entry name" value="PilZ domain-like"/>
    <property type="match status" value="1"/>
</dbReference>
<dbReference type="RefSeq" id="WP_377317843.1">
    <property type="nucleotide sequence ID" value="NZ_JBHUIY010000034.1"/>
</dbReference>
<keyword evidence="3" id="KW-1185">Reference proteome</keyword>
<reference evidence="3" key="1">
    <citation type="journal article" date="2019" name="Int. J. Syst. Evol. Microbiol.">
        <title>The Global Catalogue of Microorganisms (GCM) 10K type strain sequencing project: providing services to taxonomists for standard genome sequencing and annotation.</title>
        <authorList>
            <consortium name="The Broad Institute Genomics Platform"/>
            <consortium name="The Broad Institute Genome Sequencing Center for Infectious Disease"/>
            <person name="Wu L."/>
            <person name="Ma J."/>
        </authorList>
    </citation>
    <scope>NUCLEOTIDE SEQUENCE [LARGE SCALE GENOMIC DNA]</scope>
    <source>
        <strain evidence="3">KCTC 15012</strain>
    </source>
</reference>
<name>A0ABW5CCR5_9PROT</name>
<comment type="caution">
    <text evidence="2">The sequence shown here is derived from an EMBL/GenBank/DDBJ whole genome shotgun (WGS) entry which is preliminary data.</text>
</comment>
<dbReference type="EMBL" id="JBHUIY010000034">
    <property type="protein sequence ID" value="MFD2235040.1"/>
    <property type="molecule type" value="Genomic_DNA"/>
</dbReference>
<dbReference type="InterPro" id="IPR009875">
    <property type="entry name" value="PilZ_domain"/>
</dbReference>
<evidence type="ECO:0000313" key="3">
    <source>
        <dbReference type="Proteomes" id="UP001597296"/>
    </source>
</evidence>